<accession>A0A3N2BXY2</accession>
<reference evidence="4 5" key="1">
    <citation type="submission" date="2018-11" db="EMBL/GenBank/DDBJ databases">
        <title>Sequencing the genomes of 1000 actinobacteria strains.</title>
        <authorList>
            <person name="Klenk H.-P."/>
        </authorList>
    </citation>
    <scope>NUCLEOTIDE SEQUENCE [LARGE SCALE GENOMIC DNA]</scope>
    <source>
        <strain evidence="4 5">DSM 14012</strain>
    </source>
</reference>
<feature type="domain" description="Nudix hydrolase" evidence="3">
    <location>
        <begin position="21"/>
        <end position="150"/>
    </location>
</feature>
<dbReference type="InterPro" id="IPR015797">
    <property type="entry name" value="NUDIX_hydrolase-like_dom_sf"/>
</dbReference>
<dbReference type="SUPFAM" id="SSF55811">
    <property type="entry name" value="Nudix"/>
    <property type="match status" value="1"/>
</dbReference>
<keyword evidence="5" id="KW-1185">Reference proteome</keyword>
<dbReference type="Pfam" id="PF00293">
    <property type="entry name" value="NUDIX"/>
    <property type="match status" value="1"/>
</dbReference>
<dbReference type="GO" id="GO:0006753">
    <property type="term" value="P:nucleoside phosphate metabolic process"/>
    <property type="evidence" value="ECO:0007669"/>
    <property type="project" value="TreeGrafter"/>
</dbReference>
<gene>
    <name evidence="4" type="ORF">EDD42_0116</name>
</gene>
<dbReference type="CDD" id="cd03424">
    <property type="entry name" value="NUDIX_ADPRase_Nudt5_UGPPase_Nudt14"/>
    <property type="match status" value="1"/>
</dbReference>
<evidence type="ECO:0000259" key="3">
    <source>
        <dbReference type="PROSITE" id="PS51462"/>
    </source>
</evidence>
<evidence type="ECO:0000256" key="1">
    <source>
        <dbReference type="ARBA" id="ARBA00001946"/>
    </source>
</evidence>
<dbReference type="PANTHER" id="PTHR11839">
    <property type="entry name" value="UDP/ADP-SUGAR PYROPHOSPHATASE"/>
    <property type="match status" value="1"/>
</dbReference>
<dbReference type="PROSITE" id="PS00893">
    <property type="entry name" value="NUDIX_BOX"/>
    <property type="match status" value="1"/>
</dbReference>
<dbReference type="AlphaFoldDB" id="A0A3N2BXY2"/>
<comment type="caution">
    <text evidence="4">The sequence shown here is derived from an EMBL/GenBank/DDBJ whole genome shotgun (WGS) entry which is preliminary data.</text>
</comment>
<dbReference type="PROSITE" id="PS51462">
    <property type="entry name" value="NUDIX"/>
    <property type="match status" value="1"/>
</dbReference>
<proteinExistence type="predicted"/>
<dbReference type="PANTHER" id="PTHR11839:SF18">
    <property type="entry name" value="NUDIX HYDROLASE DOMAIN-CONTAINING PROTEIN"/>
    <property type="match status" value="1"/>
</dbReference>
<comment type="cofactor">
    <cofactor evidence="1">
        <name>Mg(2+)</name>
        <dbReference type="ChEBI" id="CHEBI:18420"/>
    </cofactor>
</comment>
<dbReference type="Proteomes" id="UP000266915">
    <property type="component" value="Unassembled WGS sequence"/>
</dbReference>
<dbReference type="EMBL" id="RKHL01000001">
    <property type="protein sequence ID" value="ROR80083.1"/>
    <property type="molecule type" value="Genomic_DNA"/>
</dbReference>
<dbReference type="GO" id="GO:0019693">
    <property type="term" value="P:ribose phosphate metabolic process"/>
    <property type="evidence" value="ECO:0007669"/>
    <property type="project" value="TreeGrafter"/>
</dbReference>
<sequence length="168" mass="18368">MVDHEVRLPDGSRSRYVVDESVPFSVASLIIVGDDVLLARQYRYPLDRWIHDLPGGAGRTDEAPLDAARRELEEELGIVPDDLRPLHTFFMNPGRASWPTHLFISTRGLRPGLADLSDPAEQVRLERIPLSELDALIVSGAIVDPPLIVARAVAAAQGILPPLGVANE</sequence>
<evidence type="ECO:0000256" key="2">
    <source>
        <dbReference type="ARBA" id="ARBA00022801"/>
    </source>
</evidence>
<name>A0A3N2BXY2_9MICO</name>
<evidence type="ECO:0000313" key="4">
    <source>
        <dbReference type="EMBL" id="ROR80083.1"/>
    </source>
</evidence>
<dbReference type="GO" id="GO:0016787">
    <property type="term" value="F:hydrolase activity"/>
    <property type="evidence" value="ECO:0007669"/>
    <property type="project" value="UniProtKB-KW"/>
</dbReference>
<evidence type="ECO:0000313" key="5">
    <source>
        <dbReference type="Proteomes" id="UP000266915"/>
    </source>
</evidence>
<organism evidence="4 5">
    <name type="scientific">Plantibacter flavus</name>
    <dbReference type="NCBI Taxonomy" id="150123"/>
    <lineage>
        <taxon>Bacteria</taxon>
        <taxon>Bacillati</taxon>
        <taxon>Actinomycetota</taxon>
        <taxon>Actinomycetes</taxon>
        <taxon>Micrococcales</taxon>
        <taxon>Microbacteriaceae</taxon>
        <taxon>Plantibacter</taxon>
    </lineage>
</organism>
<keyword evidence="2" id="KW-0378">Hydrolase</keyword>
<dbReference type="Gene3D" id="3.90.79.10">
    <property type="entry name" value="Nucleoside Triphosphate Pyrophosphohydrolase"/>
    <property type="match status" value="1"/>
</dbReference>
<protein>
    <submittedName>
        <fullName evidence="4">ADP-ribose pyrophosphatase</fullName>
    </submittedName>
</protein>
<dbReference type="InterPro" id="IPR020084">
    <property type="entry name" value="NUDIX_hydrolase_CS"/>
</dbReference>
<dbReference type="InterPro" id="IPR000086">
    <property type="entry name" value="NUDIX_hydrolase_dom"/>
</dbReference>